<dbReference type="InterPro" id="IPR011009">
    <property type="entry name" value="Kinase-like_dom_sf"/>
</dbReference>
<dbReference type="SMART" id="SM00219">
    <property type="entry name" value="TyrKc"/>
    <property type="match status" value="1"/>
</dbReference>
<accession>A0A0E3M8R8</accession>
<dbReference type="PANTHER" id="PTHR24347">
    <property type="entry name" value="SERINE/THREONINE-PROTEIN KINASE"/>
    <property type="match status" value="1"/>
</dbReference>
<dbReference type="RefSeq" id="WP_029160045.1">
    <property type="nucleotide sequence ID" value="NZ_CP009933.1"/>
</dbReference>
<dbReference type="Proteomes" id="UP000033115">
    <property type="component" value="Chromosome"/>
</dbReference>
<dbReference type="Gene3D" id="1.10.510.10">
    <property type="entry name" value="Transferase(Phosphotransferase) domain 1"/>
    <property type="match status" value="1"/>
</dbReference>
<evidence type="ECO:0000259" key="2">
    <source>
        <dbReference type="PROSITE" id="PS50011"/>
    </source>
</evidence>
<dbReference type="KEGG" id="csq:CSCA_1497"/>
<gene>
    <name evidence="3" type="ORF">CSCA_1497</name>
</gene>
<dbReference type="GO" id="GO:0004713">
    <property type="term" value="F:protein tyrosine kinase activity"/>
    <property type="evidence" value="ECO:0007669"/>
    <property type="project" value="InterPro"/>
</dbReference>
<keyword evidence="1" id="KW-0067">ATP-binding</keyword>
<evidence type="ECO:0000313" key="3">
    <source>
        <dbReference type="EMBL" id="AKA68622.1"/>
    </source>
</evidence>
<keyword evidence="3" id="KW-0418">Kinase</keyword>
<dbReference type="GO" id="GO:0005524">
    <property type="term" value="F:ATP binding"/>
    <property type="evidence" value="ECO:0007669"/>
    <property type="project" value="UniProtKB-UniRule"/>
</dbReference>
<reference evidence="3 4" key="1">
    <citation type="journal article" date="2015" name="J. Biotechnol.">
        <title>Complete genome sequence of a malodorant-producing acetogen, Clostridium scatologenes ATCC 25775(T).</title>
        <authorList>
            <person name="Zhu Z."/>
            <person name="Guo T."/>
            <person name="Zheng H."/>
            <person name="Song T."/>
            <person name="Ouyang P."/>
            <person name="Xie J."/>
        </authorList>
    </citation>
    <scope>NUCLEOTIDE SEQUENCE [LARGE SCALE GENOMIC DNA]</scope>
    <source>
        <strain evidence="3 4">ATCC 25775</strain>
    </source>
</reference>
<organism evidence="3 4">
    <name type="scientific">Clostridium scatologenes</name>
    <dbReference type="NCBI Taxonomy" id="1548"/>
    <lineage>
        <taxon>Bacteria</taxon>
        <taxon>Bacillati</taxon>
        <taxon>Bacillota</taxon>
        <taxon>Clostridia</taxon>
        <taxon>Eubacteriales</taxon>
        <taxon>Clostridiaceae</taxon>
        <taxon>Clostridium</taxon>
    </lineage>
</organism>
<evidence type="ECO:0000256" key="1">
    <source>
        <dbReference type="PROSITE-ProRule" id="PRU10141"/>
    </source>
</evidence>
<feature type="domain" description="Protein kinase" evidence="2">
    <location>
        <begin position="21"/>
        <end position="243"/>
    </location>
</feature>
<dbReference type="InterPro" id="IPR017441">
    <property type="entry name" value="Protein_kinase_ATP_BS"/>
</dbReference>
<proteinExistence type="predicted"/>
<keyword evidence="1" id="KW-0547">Nucleotide-binding</keyword>
<dbReference type="SUPFAM" id="SSF56112">
    <property type="entry name" value="Protein kinase-like (PK-like)"/>
    <property type="match status" value="1"/>
</dbReference>
<dbReference type="EMBL" id="CP009933">
    <property type="protein sequence ID" value="AKA68622.1"/>
    <property type="molecule type" value="Genomic_DNA"/>
</dbReference>
<dbReference type="GO" id="GO:0004674">
    <property type="term" value="F:protein serine/threonine kinase activity"/>
    <property type="evidence" value="ECO:0007669"/>
    <property type="project" value="UniProtKB-KW"/>
</dbReference>
<dbReference type="HOGENOM" id="CLU_000288_135_5_9"/>
<protein>
    <submittedName>
        <fullName evidence="3">Serine/threonine protein kinase</fullName>
    </submittedName>
</protein>
<feature type="binding site" evidence="1">
    <location>
        <position position="48"/>
    </location>
    <ligand>
        <name>ATP</name>
        <dbReference type="ChEBI" id="CHEBI:30616"/>
    </ligand>
</feature>
<keyword evidence="3" id="KW-0808">Transferase</keyword>
<dbReference type="PROSITE" id="PS50011">
    <property type="entry name" value="PROTEIN_KINASE_DOM"/>
    <property type="match status" value="1"/>
</dbReference>
<sequence>MVLNLFKKDKIYLPNEQIDKYTIIKIIGEGRYGICYLASNNNKNYILKQLKKEMLKKIGKKVYFEGEILSSINHNYIPQFIEKIEKDKFSGYVLEFKEGKTFEEIIFKDNYIFKRKEIYKICFQLISILKYLHSMGIVHRDIRVPNTLYNNGKVYLLDFGLARWINDERYTIDEDFSYLGDFLLHLYYTSFEIANKKSKPWYDELNLYKEELMFLKRLMGIEKKYKSLDELQLDFLCFKRYEI</sequence>
<dbReference type="PROSITE" id="PS00107">
    <property type="entry name" value="PROTEIN_KINASE_ATP"/>
    <property type="match status" value="1"/>
</dbReference>
<dbReference type="InterPro" id="IPR000719">
    <property type="entry name" value="Prot_kinase_dom"/>
</dbReference>
<evidence type="ECO:0000313" key="4">
    <source>
        <dbReference type="Proteomes" id="UP000033115"/>
    </source>
</evidence>
<keyword evidence="3" id="KW-0723">Serine/threonine-protein kinase</keyword>
<name>A0A0E3M8R8_CLOSL</name>
<dbReference type="AlphaFoldDB" id="A0A0E3M8R8"/>
<dbReference type="InterPro" id="IPR020635">
    <property type="entry name" value="Tyr_kinase_cat_dom"/>
</dbReference>
<keyword evidence="4" id="KW-1185">Reference proteome</keyword>
<dbReference type="Pfam" id="PF00069">
    <property type="entry name" value="Pkinase"/>
    <property type="match status" value="1"/>
</dbReference>
<dbReference type="CDD" id="cd00180">
    <property type="entry name" value="PKc"/>
    <property type="match status" value="1"/>
</dbReference>
<dbReference type="STRING" id="1548.CSCA_1497"/>